<keyword evidence="2" id="KW-0812">Transmembrane</keyword>
<evidence type="ECO:0000256" key="1">
    <source>
        <dbReference type="SAM" id="MobiDB-lite"/>
    </source>
</evidence>
<dbReference type="EMBL" id="PHNJ01000001">
    <property type="protein sequence ID" value="TYL40064.1"/>
    <property type="molecule type" value="Genomic_DNA"/>
</dbReference>
<feature type="compositionally biased region" description="Low complexity" evidence="1">
    <location>
        <begin position="52"/>
        <end position="67"/>
    </location>
</feature>
<feature type="region of interest" description="Disordered" evidence="1">
    <location>
        <begin position="1"/>
        <end position="67"/>
    </location>
</feature>
<accession>A0A8J8Q8X9</accession>
<sequence length="194" mass="19929">MGNRSDELTETSERSPHSTDELLSETEQLLSGADADTGEPSARSATEREPESTAPESSSSRSSRLPSVSSFLSLPSAPSLYRYFSPKAFLALVLVVGAGLLAGGLAIPFAGRIVGMFAVAFIVGLVTSKRRYLEMTAAGASVGSVAALANYAVLAVAGSGQAVLAVGASAGLAACVGGYYFGRDLRDGLFRDVE</sequence>
<keyword evidence="4" id="KW-1185">Reference proteome</keyword>
<feature type="transmembrane region" description="Helical" evidence="2">
    <location>
        <begin position="88"/>
        <end position="107"/>
    </location>
</feature>
<evidence type="ECO:0000256" key="2">
    <source>
        <dbReference type="SAM" id="Phobius"/>
    </source>
</evidence>
<comment type="caution">
    <text evidence="3">The sequence shown here is derived from an EMBL/GenBank/DDBJ whole genome shotgun (WGS) entry which is preliminary data.</text>
</comment>
<feature type="compositionally biased region" description="Basic and acidic residues" evidence="1">
    <location>
        <begin position="1"/>
        <end position="20"/>
    </location>
</feature>
<evidence type="ECO:0000313" key="3">
    <source>
        <dbReference type="EMBL" id="TYL40064.1"/>
    </source>
</evidence>
<name>A0A8J8Q8X9_9EURY</name>
<dbReference type="AlphaFoldDB" id="A0A8J8Q8X9"/>
<dbReference type="Proteomes" id="UP000766904">
    <property type="component" value="Unassembled WGS sequence"/>
</dbReference>
<proteinExistence type="predicted"/>
<gene>
    <name evidence="3" type="ORF">CV102_00330</name>
</gene>
<keyword evidence="2" id="KW-1133">Transmembrane helix</keyword>
<feature type="transmembrane region" description="Helical" evidence="2">
    <location>
        <begin position="113"/>
        <end position="128"/>
    </location>
</feature>
<dbReference type="OrthoDB" id="242095at2157"/>
<evidence type="ECO:0000313" key="4">
    <source>
        <dbReference type="Proteomes" id="UP000766904"/>
    </source>
</evidence>
<feature type="transmembrane region" description="Helical" evidence="2">
    <location>
        <begin position="135"/>
        <end position="156"/>
    </location>
</feature>
<dbReference type="RefSeq" id="WP_148855676.1">
    <property type="nucleotide sequence ID" value="NZ_PHNJ01000001.1"/>
</dbReference>
<feature type="transmembrane region" description="Helical" evidence="2">
    <location>
        <begin position="162"/>
        <end position="181"/>
    </location>
</feature>
<protein>
    <recommendedName>
        <fullName evidence="5">DUF456 domain-containing protein</fullName>
    </recommendedName>
</protein>
<organism evidence="3 4">
    <name type="scientific">Natronococcus pandeyae</name>
    <dbReference type="NCBI Taxonomy" id="2055836"/>
    <lineage>
        <taxon>Archaea</taxon>
        <taxon>Methanobacteriati</taxon>
        <taxon>Methanobacteriota</taxon>
        <taxon>Stenosarchaea group</taxon>
        <taxon>Halobacteria</taxon>
        <taxon>Halobacteriales</taxon>
        <taxon>Natrialbaceae</taxon>
        <taxon>Natronococcus</taxon>
    </lineage>
</organism>
<evidence type="ECO:0008006" key="5">
    <source>
        <dbReference type="Google" id="ProtNLM"/>
    </source>
</evidence>
<reference evidence="3" key="1">
    <citation type="submission" date="2017-11" db="EMBL/GenBank/DDBJ databases">
        <authorList>
            <person name="Kajale S.C."/>
            <person name="Sharma A."/>
        </authorList>
    </citation>
    <scope>NUCLEOTIDE SEQUENCE</scope>
    <source>
        <strain evidence="3">LS1_42</strain>
    </source>
</reference>
<keyword evidence="2" id="KW-0472">Membrane</keyword>